<comment type="caution">
    <text evidence="2">The sequence shown here is derived from an EMBL/GenBank/DDBJ whole genome shotgun (WGS) entry which is preliminary data.</text>
</comment>
<evidence type="ECO:0000256" key="1">
    <source>
        <dbReference type="SAM" id="SignalP"/>
    </source>
</evidence>
<dbReference type="AlphaFoldDB" id="A0A2Y9BFE3"/>
<evidence type="ECO:0000313" key="2">
    <source>
        <dbReference type="EMBL" id="PWJ28229.1"/>
    </source>
</evidence>
<organism evidence="2 3">
    <name type="scientific">Faecalicatena orotica</name>
    <dbReference type="NCBI Taxonomy" id="1544"/>
    <lineage>
        <taxon>Bacteria</taxon>
        <taxon>Bacillati</taxon>
        <taxon>Bacillota</taxon>
        <taxon>Clostridia</taxon>
        <taxon>Lachnospirales</taxon>
        <taxon>Lachnospiraceae</taxon>
        <taxon>Faecalicatena</taxon>
    </lineage>
</organism>
<dbReference type="EMBL" id="QGDL01000009">
    <property type="protein sequence ID" value="PWJ28229.1"/>
    <property type="molecule type" value="Genomic_DNA"/>
</dbReference>
<dbReference type="Proteomes" id="UP000245845">
    <property type="component" value="Unassembled WGS sequence"/>
</dbReference>
<evidence type="ECO:0000313" key="3">
    <source>
        <dbReference type="Proteomes" id="UP000245845"/>
    </source>
</evidence>
<gene>
    <name evidence="2" type="ORF">A8806_109108</name>
</gene>
<feature type="chain" id="PRO_5043162155" evidence="1">
    <location>
        <begin position="25"/>
        <end position="226"/>
    </location>
</feature>
<protein>
    <submittedName>
        <fullName evidence="2">Uncharacterized protein</fullName>
    </submittedName>
</protein>
<dbReference type="OrthoDB" id="10006533at2"/>
<name>A0A2Y9BFE3_9FIRM</name>
<feature type="signal peptide" evidence="1">
    <location>
        <begin position="1"/>
        <end position="24"/>
    </location>
</feature>
<sequence length="226" mass="24582">MKKKIFSSVLVFILAFSISITVNASDFSINCDNNVGISYSKLKELFPDIPIKENGFVEGYKDKSGKRTFSENTPQVMETYSAEYETGECWLNIYDNGSYGAYGYEKTGEMSLAVGLGAGYEVLASSYRSYYSSGAAAFGYTYTLYTALGTNYSQIHNLSAANPLWGGQYAYFSAGSSYYVRQTQTASSAAEVAGNASLYSDGYYAAKYLLTTKVSYGAIKVSVSVS</sequence>
<proteinExistence type="predicted"/>
<accession>A0A2Y9BFE3</accession>
<keyword evidence="3" id="KW-1185">Reference proteome</keyword>
<reference evidence="2 3" key="1">
    <citation type="submission" date="2018-05" db="EMBL/GenBank/DDBJ databases">
        <title>The Hungate 1000. A catalogue of reference genomes from the rumen microbiome.</title>
        <authorList>
            <person name="Kelly W."/>
        </authorList>
    </citation>
    <scope>NUCLEOTIDE SEQUENCE [LARGE SCALE GENOMIC DNA]</scope>
    <source>
        <strain evidence="2 3">NLAE-zl-C242</strain>
    </source>
</reference>
<dbReference type="RefSeq" id="WP_109732037.1">
    <property type="nucleotide sequence ID" value="NZ_BAAACK010000009.1"/>
</dbReference>
<keyword evidence="1" id="KW-0732">Signal</keyword>